<dbReference type="Proteomes" id="UP000181936">
    <property type="component" value="Chromosome"/>
</dbReference>
<organism evidence="2 3">
    <name type="scientific">Bacillus weihaiensis</name>
    <dbReference type="NCBI Taxonomy" id="1547283"/>
    <lineage>
        <taxon>Bacteria</taxon>
        <taxon>Bacillati</taxon>
        <taxon>Bacillota</taxon>
        <taxon>Bacilli</taxon>
        <taxon>Bacillales</taxon>
        <taxon>Bacillaceae</taxon>
        <taxon>Bacillus</taxon>
    </lineage>
</organism>
<reference evidence="2 3" key="1">
    <citation type="journal article" date="2016" name="Sci. Rep.">
        <title>Complete genome sequence and transcriptomic analysis of a novel marine strain Bacillus weihaiensis reveals the mechanism of brown algae degradation.</title>
        <authorList>
            <person name="Zhu Y."/>
            <person name="Chen P."/>
            <person name="Bao Y."/>
            <person name="Men Y."/>
            <person name="Zeng Y."/>
            <person name="Yang J."/>
            <person name="Sun J."/>
            <person name="Sun Y."/>
        </authorList>
    </citation>
    <scope>NUCLEOTIDE SEQUENCE [LARGE SCALE GENOMIC DNA]</scope>
    <source>
        <strain evidence="2 3">Alg07</strain>
    </source>
</reference>
<dbReference type="STRING" id="1547283.A9C19_18385"/>
<evidence type="ECO:0000313" key="3">
    <source>
        <dbReference type="Proteomes" id="UP000181936"/>
    </source>
</evidence>
<dbReference type="AlphaFoldDB" id="A0A1L3MW27"/>
<sequence>MRSFLRWSFFVIVALLPLIIFISVEPSNTEIAKTIIEKRFSASSWMVAGVVGFLAFIVLYLTIIFENRIFKSIQGIQEYYHPYALSYSDIQRNLQYYISKSKKGDLIFLYYFYLIAVLSLNVMWCALLKFYAPITLNELILVNQWSFTVYDLSGIIMYGLSISFWLITLLFGAVLCLVINNKNIIGAFKLPKVDDLLDAEYLNEIKAATSEIIIKGNPEINIYQLENEFELYLDSKLPLNNITYQYKIYSATDDLKINIYQKIDKKLNNKNLHDQVLKLEIKSDLTKIVKRMQSQELTYELVVYTNSGLVIGRYVCNLDKSNLRIYIVKKVAFSNQNLESSKIPQLALGTSVEENIDN</sequence>
<feature type="transmembrane region" description="Helical" evidence="1">
    <location>
        <begin position="108"/>
        <end position="132"/>
    </location>
</feature>
<evidence type="ECO:0000256" key="1">
    <source>
        <dbReference type="SAM" id="Phobius"/>
    </source>
</evidence>
<name>A0A1L3MW27_9BACI</name>
<protein>
    <submittedName>
        <fullName evidence="2">Uncharacterized protein</fullName>
    </submittedName>
</protein>
<keyword evidence="1" id="KW-0812">Transmembrane</keyword>
<keyword evidence="1" id="KW-1133">Transmembrane helix</keyword>
<accession>A0A1L3MW27</accession>
<feature type="transmembrane region" description="Helical" evidence="1">
    <location>
        <begin position="152"/>
        <end position="179"/>
    </location>
</feature>
<proteinExistence type="predicted"/>
<gene>
    <name evidence="2" type="ORF">A9C19_18385</name>
</gene>
<keyword evidence="3" id="KW-1185">Reference proteome</keyword>
<evidence type="ECO:0000313" key="2">
    <source>
        <dbReference type="EMBL" id="APH06534.1"/>
    </source>
</evidence>
<dbReference type="RefSeq" id="WP_072581336.1">
    <property type="nucleotide sequence ID" value="NZ_CP016020.1"/>
</dbReference>
<dbReference type="OrthoDB" id="9823669at2"/>
<feature type="transmembrane region" description="Helical" evidence="1">
    <location>
        <begin position="7"/>
        <end position="24"/>
    </location>
</feature>
<keyword evidence="1" id="KW-0472">Membrane</keyword>
<dbReference type="EMBL" id="CP016020">
    <property type="protein sequence ID" value="APH06534.1"/>
    <property type="molecule type" value="Genomic_DNA"/>
</dbReference>
<dbReference type="KEGG" id="bwh:A9C19_18385"/>
<feature type="transmembrane region" description="Helical" evidence="1">
    <location>
        <begin position="44"/>
        <end position="65"/>
    </location>
</feature>